<sequence length="220" mass="25081">MKFLFLKFTTVQEYGVAITFYNPTFLPGCNLFDYTIRKSPGLRTTSVSTELCNHYLLTKTCYEDSAFRIKIDELLKESYNLSLIKDLVKPVVSEDNCKKKMGKYDILVEAGRCIGIPIKANFDDDPNKVKSSVSTYALSDLLFESKKAFPTFGLEQRNKFRHVSTLDFDGMTSNQVPALEYTVILDLQSDLTEIDAPRKPNDGMLMKHPEIVFRISEITL</sequence>
<dbReference type="WBParaSite" id="RSKR_0001005400.1">
    <property type="protein sequence ID" value="RSKR_0001005400.1"/>
    <property type="gene ID" value="RSKR_0001005400"/>
</dbReference>
<evidence type="ECO:0000313" key="1">
    <source>
        <dbReference type="Proteomes" id="UP000095286"/>
    </source>
</evidence>
<reference evidence="2" key="1">
    <citation type="submission" date="2016-11" db="UniProtKB">
        <authorList>
            <consortium name="WormBaseParasite"/>
        </authorList>
    </citation>
    <scope>IDENTIFICATION</scope>
    <source>
        <strain evidence="2">KR3021</strain>
    </source>
</reference>
<accession>A0AC35UCT8</accession>
<name>A0AC35UCT8_9BILA</name>
<protein>
    <submittedName>
        <fullName evidence="2">DNA-directed RNA polymerase</fullName>
    </submittedName>
</protein>
<evidence type="ECO:0000313" key="2">
    <source>
        <dbReference type="WBParaSite" id="RSKR_0001005400.1"/>
    </source>
</evidence>
<organism evidence="1 2">
    <name type="scientific">Rhabditophanes sp. KR3021</name>
    <dbReference type="NCBI Taxonomy" id="114890"/>
    <lineage>
        <taxon>Eukaryota</taxon>
        <taxon>Metazoa</taxon>
        <taxon>Ecdysozoa</taxon>
        <taxon>Nematoda</taxon>
        <taxon>Chromadorea</taxon>
        <taxon>Rhabditida</taxon>
        <taxon>Tylenchina</taxon>
        <taxon>Panagrolaimomorpha</taxon>
        <taxon>Strongyloidoidea</taxon>
        <taxon>Alloionematidae</taxon>
        <taxon>Rhabditophanes</taxon>
    </lineage>
</organism>
<proteinExistence type="predicted"/>
<dbReference type="Proteomes" id="UP000095286">
    <property type="component" value="Unplaced"/>
</dbReference>